<comment type="caution">
    <text evidence="6">Lacks conserved residue(s) required for the propagation of feature annotation.</text>
</comment>
<dbReference type="Pfam" id="PF02118">
    <property type="entry name" value="Srg"/>
    <property type="match status" value="1"/>
</dbReference>
<dbReference type="GO" id="GO:0007606">
    <property type="term" value="P:sensory perception of chemical stimulus"/>
    <property type="evidence" value="ECO:0007669"/>
    <property type="project" value="UniProtKB-UniRule"/>
</dbReference>
<evidence type="ECO:0000313" key="8">
    <source>
        <dbReference type="WBParaSite" id="PTRK_0001342624.1"/>
    </source>
</evidence>
<dbReference type="PANTHER" id="PTHR31627">
    <property type="entry name" value="SERPENTINE RECEPTOR CLASS GAMMA-RELATED"/>
    <property type="match status" value="1"/>
</dbReference>
<dbReference type="InterPro" id="IPR051119">
    <property type="entry name" value="Nematode_SR-like"/>
</dbReference>
<feature type="transmembrane region" description="Helical" evidence="6">
    <location>
        <begin position="196"/>
        <end position="216"/>
    </location>
</feature>
<dbReference type="SUPFAM" id="SSF81321">
    <property type="entry name" value="Family A G protein-coupled receptor-like"/>
    <property type="match status" value="1"/>
</dbReference>
<organism evidence="7 8">
    <name type="scientific">Parastrongyloides trichosuri</name>
    <name type="common">Possum-specific nematode worm</name>
    <dbReference type="NCBI Taxonomy" id="131310"/>
    <lineage>
        <taxon>Eukaryota</taxon>
        <taxon>Metazoa</taxon>
        <taxon>Ecdysozoa</taxon>
        <taxon>Nematoda</taxon>
        <taxon>Chromadorea</taxon>
        <taxon>Rhabditida</taxon>
        <taxon>Tylenchina</taxon>
        <taxon>Panagrolaimomorpha</taxon>
        <taxon>Strongyloidoidea</taxon>
        <taxon>Strongyloididae</taxon>
        <taxon>Parastrongyloides</taxon>
    </lineage>
</organism>
<keyword evidence="4 6" id="KW-1133">Transmembrane helix</keyword>
<evidence type="ECO:0000256" key="1">
    <source>
        <dbReference type="ARBA" id="ARBA00004141"/>
    </source>
</evidence>
<evidence type="ECO:0000256" key="6">
    <source>
        <dbReference type="RuleBase" id="RU280813"/>
    </source>
</evidence>
<dbReference type="Proteomes" id="UP000038045">
    <property type="component" value="Unplaced"/>
</dbReference>
<comment type="subcellular location">
    <subcellularLocation>
        <location evidence="1">Membrane</location>
        <topology evidence="1">Multi-pass membrane protein</topology>
    </subcellularLocation>
</comment>
<feature type="transmembrane region" description="Helical" evidence="6">
    <location>
        <begin position="163"/>
        <end position="184"/>
    </location>
</feature>
<evidence type="ECO:0000256" key="5">
    <source>
        <dbReference type="ARBA" id="ARBA00023136"/>
    </source>
</evidence>
<dbReference type="InterPro" id="IPR000609">
    <property type="entry name" value="7TM_GPCR_serpentine_rcpt_Srg"/>
</dbReference>
<keyword evidence="7" id="KW-1185">Reference proteome</keyword>
<keyword evidence="3 6" id="KW-0812">Transmembrane</keyword>
<dbReference type="GO" id="GO:0016020">
    <property type="term" value="C:membrane"/>
    <property type="evidence" value="ECO:0007669"/>
    <property type="project" value="UniProtKB-SubCell"/>
</dbReference>
<evidence type="ECO:0000256" key="3">
    <source>
        <dbReference type="ARBA" id="ARBA00022692"/>
    </source>
</evidence>
<dbReference type="Gene3D" id="1.20.1070.10">
    <property type="entry name" value="Rhodopsin 7-helix transmembrane proteins"/>
    <property type="match status" value="1"/>
</dbReference>
<comment type="similarity">
    <text evidence="2 6">Belongs to the nematode receptor-like protein srg family.</text>
</comment>
<dbReference type="PANTHER" id="PTHR31627:SF42">
    <property type="entry name" value="G_PROTEIN_RECEP_F1_2 DOMAIN-CONTAINING PROTEIN-RELATED"/>
    <property type="match status" value="1"/>
</dbReference>
<evidence type="ECO:0000313" key="7">
    <source>
        <dbReference type="Proteomes" id="UP000038045"/>
    </source>
</evidence>
<evidence type="ECO:0000256" key="2">
    <source>
        <dbReference type="ARBA" id="ARBA00005692"/>
    </source>
</evidence>
<accession>A0A0N4ZXL7</accession>
<evidence type="ECO:0000256" key="4">
    <source>
        <dbReference type="ARBA" id="ARBA00022989"/>
    </source>
</evidence>
<protein>
    <recommendedName>
        <fullName evidence="6">Serpentine receptor class gamma</fullName>
    </recommendedName>
</protein>
<sequence length="253" mass="29695">MIQVGAIIFFQKFPHWRFFLDFIEAHDVFNHMVAPLICMAPFASVLGCTFTVINRYCALCYPLLFKEKWSKNVSCILIVIQIILPVAIFSFNFGNSSKLVYVEVFDSYMFQVLNLKDAIINNIILFCLTFLSTVITVTLNFIIFKKFKKLMANASKKERNKKYLMMFYMIGTTLCLIALCLFIITKFRNGAIFTTFLLYWIIPTLTLVQPITTLIMSKYIRESFLRFYFNNFIFKNYLKNRNNVTSINTTKKH</sequence>
<proteinExistence type="inferred from homology"/>
<dbReference type="AlphaFoldDB" id="A0A0N4ZXL7"/>
<feature type="transmembrane region" description="Helical" evidence="6">
    <location>
        <begin position="119"/>
        <end position="143"/>
    </location>
</feature>
<keyword evidence="5 6" id="KW-0472">Membrane</keyword>
<name>A0A0N4ZXL7_PARTI</name>
<reference evidence="8" key="1">
    <citation type="submission" date="2017-02" db="UniProtKB">
        <authorList>
            <consortium name="WormBaseParasite"/>
        </authorList>
    </citation>
    <scope>IDENTIFICATION</scope>
</reference>
<feature type="transmembrane region" description="Helical" evidence="6">
    <location>
        <begin position="32"/>
        <end position="53"/>
    </location>
</feature>
<feature type="transmembrane region" description="Helical" evidence="6">
    <location>
        <begin position="73"/>
        <end position="93"/>
    </location>
</feature>
<dbReference type="GO" id="GO:0004888">
    <property type="term" value="F:transmembrane signaling receptor activity"/>
    <property type="evidence" value="ECO:0007669"/>
    <property type="project" value="InterPro"/>
</dbReference>
<dbReference type="WBParaSite" id="PTRK_0001342624.1">
    <property type="protein sequence ID" value="PTRK_0001342624.1"/>
    <property type="gene ID" value="PTRK_0001342624"/>
</dbReference>